<evidence type="ECO:0000313" key="3">
    <source>
        <dbReference type="EMBL" id="CAD6271109.1"/>
    </source>
</evidence>
<reference evidence="3" key="1">
    <citation type="submission" date="2020-10" db="EMBL/GenBank/DDBJ databases">
        <authorList>
            <person name="Han B."/>
            <person name="Lu T."/>
            <person name="Zhao Q."/>
            <person name="Huang X."/>
            <person name="Zhao Y."/>
        </authorList>
    </citation>
    <scope>NUCLEOTIDE SEQUENCE</scope>
</reference>
<dbReference type="InterPro" id="IPR053260">
    <property type="entry name" value="hnRNP"/>
</dbReference>
<dbReference type="Proteomes" id="UP000604825">
    <property type="component" value="Unassembled WGS sequence"/>
</dbReference>
<dbReference type="EMBL" id="CAJGYO010000016">
    <property type="protein sequence ID" value="CAD6271109.1"/>
    <property type="molecule type" value="Genomic_DNA"/>
</dbReference>
<dbReference type="PANTHER" id="PTHR48035">
    <property type="entry name" value="HETEROGENEOUS NUCLEAR RIBONUCLEOPROTEIN 1"/>
    <property type="match status" value="1"/>
</dbReference>
<name>A0A811RM65_9POAL</name>
<keyword evidence="4" id="KW-1185">Reference proteome</keyword>
<dbReference type="SUPFAM" id="SSF54928">
    <property type="entry name" value="RNA-binding domain, RBD"/>
    <property type="match status" value="1"/>
</dbReference>
<organism evidence="3 4">
    <name type="scientific">Miscanthus lutarioriparius</name>
    <dbReference type="NCBI Taxonomy" id="422564"/>
    <lineage>
        <taxon>Eukaryota</taxon>
        <taxon>Viridiplantae</taxon>
        <taxon>Streptophyta</taxon>
        <taxon>Embryophyta</taxon>
        <taxon>Tracheophyta</taxon>
        <taxon>Spermatophyta</taxon>
        <taxon>Magnoliopsida</taxon>
        <taxon>Liliopsida</taxon>
        <taxon>Poales</taxon>
        <taxon>Poaceae</taxon>
        <taxon>PACMAD clade</taxon>
        <taxon>Panicoideae</taxon>
        <taxon>Andropogonodae</taxon>
        <taxon>Andropogoneae</taxon>
        <taxon>Saccharinae</taxon>
        <taxon>Miscanthus</taxon>
    </lineage>
</organism>
<evidence type="ECO:0000256" key="1">
    <source>
        <dbReference type="PROSITE-ProRule" id="PRU00176"/>
    </source>
</evidence>
<dbReference type="AlphaFoldDB" id="A0A811RM65"/>
<dbReference type="GO" id="GO:0003723">
    <property type="term" value="F:RNA binding"/>
    <property type="evidence" value="ECO:0007669"/>
    <property type="project" value="UniProtKB-UniRule"/>
</dbReference>
<dbReference type="Gene3D" id="3.30.70.330">
    <property type="match status" value="1"/>
</dbReference>
<sequence length="259" mass="28286">MGLPDNNGRLFVGGVAPGTGDEDLRRHFCHYGEVTGVCQPKDRLNGLPRGFAFVQFPRPADAGRALADPHHVINGEQVNVARAKPRSAYKYKPLCQRVFGSRKRSYRVGDMLKISVGPLGDDYEESEVVNTVRKFGVIVDNTLFFECLIGYISPDGNECMVRWPPVQSDDKLLSGRQGSIVPAWTCSLKELAQFSSNGNLASPNCCRYCLGFSPGCAATAHSCCYPYGGSVGHALSAEPTHPEAAPSQNWSWHVFHRPG</sequence>
<evidence type="ECO:0000313" key="4">
    <source>
        <dbReference type="Proteomes" id="UP000604825"/>
    </source>
</evidence>
<protein>
    <recommendedName>
        <fullName evidence="2">RRM domain-containing protein</fullName>
    </recommendedName>
</protein>
<dbReference type="SMART" id="SM00360">
    <property type="entry name" value="RRM"/>
    <property type="match status" value="1"/>
</dbReference>
<accession>A0A811RM65</accession>
<dbReference type="PANTHER" id="PTHR48035:SF2">
    <property type="entry name" value="RNA-BINDING REGION RNP-1 DOMAIN-CONTAINING PROTEIN"/>
    <property type="match status" value="1"/>
</dbReference>
<dbReference type="InterPro" id="IPR012677">
    <property type="entry name" value="Nucleotide-bd_a/b_plait_sf"/>
</dbReference>
<comment type="caution">
    <text evidence="3">The sequence shown here is derived from an EMBL/GenBank/DDBJ whole genome shotgun (WGS) entry which is preliminary data.</text>
</comment>
<dbReference type="Pfam" id="PF00076">
    <property type="entry name" value="RRM_1"/>
    <property type="match status" value="1"/>
</dbReference>
<keyword evidence="1" id="KW-0694">RNA-binding</keyword>
<proteinExistence type="predicted"/>
<feature type="domain" description="RRM" evidence="2">
    <location>
        <begin position="8"/>
        <end position="85"/>
    </location>
</feature>
<gene>
    <name evidence="3" type="ORF">NCGR_LOCUS54396</name>
</gene>
<dbReference type="InterPro" id="IPR035979">
    <property type="entry name" value="RBD_domain_sf"/>
</dbReference>
<dbReference type="PROSITE" id="PS50102">
    <property type="entry name" value="RRM"/>
    <property type="match status" value="1"/>
</dbReference>
<dbReference type="InterPro" id="IPR000504">
    <property type="entry name" value="RRM_dom"/>
</dbReference>
<dbReference type="OrthoDB" id="683331at2759"/>
<evidence type="ECO:0000259" key="2">
    <source>
        <dbReference type="PROSITE" id="PS50102"/>
    </source>
</evidence>